<dbReference type="Pfam" id="PF13673">
    <property type="entry name" value="Acetyltransf_10"/>
    <property type="match status" value="1"/>
</dbReference>
<keyword evidence="2" id="KW-0808">Transferase</keyword>
<dbReference type="GO" id="GO:0016747">
    <property type="term" value="F:acyltransferase activity, transferring groups other than amino-acyl groups"/>
    <property type="evidence" value="ECO:0007669"/>
    <property type="project" value="InterPro"/>
</dbReference>
<dbReference type="AlphaFoldDB" id="A0A420ENR7"/>
<name>A0A420ENR7_9ALTE</name>
<dbReference type="Gene3D" id="3.40.630.30">
    <property type="match status" value="1"/>
</dbReference>
<evidence type="ECO:0000313" key="3">
    <source>
        <dbReference type="Proteomes" id="UP000286482"/>
    </source>
</evidence>
<keyword evidence="3" id="KW-1185">Reference proteome</keyword>
<accession>A0A420ENR7</accession>
<organism evidence="2 3">
    <name type="scientific">Alginatibacterium sediminis</name>
    <dbReference type="NCBI Taxonomy" id="2164068"/>
    <lineage>
        <taxon>Bacteria</taxon>
        <taxon>Pseudomonadati</taxon>
        <taxon>Pseudomonadota</taxon>
        <taxon>Gammaproteobacteria</taxon>
        <taxon>Alteromonadales</taxon>
        <taxon>Alteromonadaceae</taxon>
        <taxon>Alginatibacterium</taxon>
    </lineage>
</organism>
<protein>
    <submittedName>
        <fullName evidence="2">GNAT family N-acetyltransferase</fullName>
    </submittedName>
</protein>
<dbReference type="Proteomes" id="UP000286482">
    <property type="component" value="Unassembled WGS sequence"/>
</dbReference>
<dbReference type="OrthoDB" id="9796171at2"/>
<dbReference type="InterPro" id="IPR016181">
    <property type="entry name" value="Acyl_CoA_acyltransferase"/>
</dbReference>
<reference evidence="2 3" key="1">
    <citation type="submission" date="2018-09" db="EMBL/GenBank/DDBJ databases">
        <authorList>
            <person name="Wang Z."/>
        </authorList>
    </citation>
    <scope>NUCLEOTIDE SEQUENCE [LARGE SCALE GENOMIC DNA]</scope>
    <source>
        <strain evidence="2 3">ALS 81</strain>
    </source>
</reference>
<dbReference type="PROSITE" id="PS51186">
    <property type="entry name" value="GNAT"/>
    <property type="match status" value="1"/>
</dbReference>
<evidence type="ECO:0000313" key="2">
    <source>
        <dbReference type="EMBL" id="RKF22303.1"/>
    </source>
</evidence>
<proteinExistence type="predicted"/>
<dbReference type="InterPro" id="IPR000182">
    <property type="entry name" value="GNAT_dom"/>
</dbReference>
<gene>
    <name evidence="2" type="ORF">DBZ36_00030</name>
</gene>
<comment type="caution">
    <text evidence="2">The sequence shown here is derived from an EMBL/GenBank/DDBJ whole genome shotgun (WGS) entry which is preliminary data.</text>
</comment>
<feature type="domain" description="N-acetyltransferase" evidence="1">
    <location>
        <begin position="12"/>
        <end position="151"/>
    </location>
</feature>
<evidence type="ECO:0000259" key="1">
    <source>
        <dbReference type="PROSITE" id="PS51186"/>
    </source>
</evidence>
<dbReference type="SUPFAM" id="SSF55729">
    <property type="entry name" value="Acyl-CoA N-acyltransferases (Nat)"/>
    <property type="match status" value="1"/>
</dbReference>
<sequence length="151" mass="17691">MVNPNEKNWQLFKFEELNTTQLYQILALRAEIFVVEQDCPYQDCDNKDQQAMHLCLFEKTRLLAYARLFAPDGPNQPAHIGRVVVAYQERSSKLGIALMHQAVNEVERLWHKPSIHISAQFHLQPFYTKFGFKSVGESYLEDDIPHIQMQR</sequence>
<dbReference type="EMBL" id="RAQO01000001">
    <property type="protein sequence ID" value="RKF22303.1"/>
    <property type="molecule type" value="Genomic_DNA"/>
</dbReference>